<proteinExistence type="predicted"/>
<evidence type="ECO:0000313" key="2">
    <source>
        <dbReference type="EMBL" id="CUX61435.1"/>
    </source>
</evidence>
<dbReference type="AlphaFoldDB" id="A0A1S7S2A6"/>
<evidence type="ECO:0000313" key="3">
    <source>
        <dbReference type="Proteomes" id="UP000191988"/>
    </source>
</evidence>
<sequence length="131" mass="13851">MIAKVTTWQKGMRILCALALFAIGFAHRVPVAEAGFAGTEISAYMLPDGSLPDLCHTFDHDDGQSHPDRHAVVPVCEVCRIVAGILLPQPADMTGMPLLIETGEGFVADTAAFRPSVLLMSAAPRAPPLSA</sequence>
<keyword evidence="1" id="KW-0732">Signal</keyword>
<feature type="chain" id="PRO_5010526225" description="DUF2946 domain-containing protein" evidence="1">
    <location>
        <begin position="29"/>
        <end position="131"/>
    </location>
</feature>
<dbReference type="Proteomes" id="UP000191988">
    <property type="component" value="Unassembled WGS sequence"/>
</dbReference>
<reference evidence="3" key="1">
    <citation type="submission" date="2016-01" db="EMBL/GenBank/DDBJ databases">
        <authorList>
            <person name="Regsiter A."/>
            <person name="william w."/>
        </authorList>
    </citation>
    <scope>NUCLEOTIDE SEQUENCE [LARGE SCALE GENOMIC DNA]</scope>
    <source>
        <strain evidence="3">CFBP 6623</strain>
    </source>
</reference>
<accession>A0A1S7S2A6</accession>
<dbReference type="EMBL" id="FBWK01000054">
    <property type="protein sequence ID" value="CUX61435.1"/>
    <property type="molecule type" value="Genomic_DNA"/>
</dbReference>
<feature type="signal peptide" evidence="1">
    <location>
        <begin position="1"/>
        <end position="28"/>
    </location>
</feature>
<name>A0A1S7S2A6_9HYPH</name>
<organism evidence="2 3">
    <name type="scientific">Agrobacterium tomkonis CFBP 6623</name>
    <dbReference type="NCBI Taxonomy" id="1183432"/>
    <lineage>
        <taxon>Bacteria</taxon>
        <taxon>Pseudomonadati</taxon>
        <taxon>Pseudomonadota</taxon>
        <taxon>Alphaproteobacteria</taxon>
        <taxon>Hyphomicrobiales</taxon>
        <taxon>Rhizobiaceae</taxon>
        <taxon>Rhizobium/Agrobacterium group</taxon>
        <taxon>Agrobacterium</taxon>
        <taxon>Agrobacterium tumefaciens complex</taxon>
    </lineage>
</organism>
<dbReference type="RefSeq" id="WP_052760256.1">
    <property type="nucleotide sequence ID" value="NZ_LT009724.1"/>
</dbReference>
<protein>
    <recommendedName>
        <fullName evidence="4">DUF2946 domain-containing protein</fullName>
    </recommendedName>
</protein>
<gene>
    <name evidence="2" type="ORF">AGR3A_Lc180100</name>
</gene>
<evidence type="ECO:0000256" key="1">
    <source>
        <dbReference type="SAM" id="SignalP"/>
    </source>
</evidence>
<evidence type="ECO:0008006" key="4">
    <source>
        <dbReference type="Google" id="ProtNLM"/>
    </source>
</evidence>
<keyword evidence="3" id="KW-1185">Reference proteome</keyword>